<protein>
    <submittedName>
        <fullName evidence="1">Uncharacterized protein</fullName>
    </submittedName>
</protein>
<reference evidence="1 2" key="1">
    <citation type="submission" date="2019-12" db="EMBL/GenBank/DDBJ databases">
        <authorList>
            <person name="Ayuk M.A."/>
            <person name="Robinson C.J."/>
            <person name="Anderson W.A."/>
            <person name="Ullah H."/>
            <person name="Gugssa A."/>
            <person name="Somiranjan G."/>
            <person name="Allen A."/>
            <person name="Lourds M.F."/>
            <person name="Quagraine B.K."/>
            <person name="Smith M."/>
            <person name="Moore M."/>
            <person name="Oliver J."/>
            <person name="Irabor E."/>
            <person name="Roy S.D."/>
            <person name="Bassey G."/>
            <person name="Louis B.N."/>
            <person name="Adu D."/>
            <person name="Akhimien C.E."/>
            <person name="Annor K."/>
            <person name="Archibald A."/>
            <person name="Ashagre K.C."/>
            <person name="Baity M.R."/>
            <person name="Barnes K.J."/>
            <person name="Barrios L.E."/>
            <person name="Black A.C."/>
            <person name="Bowen'Kauth M.S."/>
            <person name="Bowman K.N."/>
            <person name="Breaux D.L."/>
            <person name="Brooks J.A."/>
            <person name="Bwayili H.A."/>
            <person name="Caine T."/>
            <person name="Williams A.Y."/>
            <person name="Norris L.J."/>
            <person name="Nwozo E.O."/>
            <person name="Prosper P.L."/>
            <person name="Rankin N.A."/>
            <person name="Richardson K.M."/>
            <person name="Robinson D.M."/>
            <person name="Salters D.J."/>
            <person name="Savage M.A."/>
            <person name="Solomon S.M."/>
            <person name="Williams L.R."/>
            <person name="Curtis N."/>
            <person name="Garlena R.A."/>
            <person name="Russell D.A."/>
            <person name="Pope W.H."/>
            <person name="Jacobs-Sera D."/>
            <person name="Hatfull G.F."/>
        </authorList>
    </citation>
    <scope>NUCLEOTIDE SEQUENCE [LARGE SCALE GENOMIC DNA]</scope>
</reference>
<name>A0A6B9L743_9CAUD</name>
<accession>A0A6B9L743</accession>
<dbReference type="EMBL" id="MN813687">
    <property type="protein sequence ID" value="QHB37446.1"/>
    <property type="molecule type" value="Genomic_DNA"/>
</dbReference>
<dbReference type="GeneID" id="77924837"/>
<keyword evidence="2" id="KW-1185">Reference proteome</keyword>
<proteinExistence type="predicted"/>
<dbReference type="Proteomes" id="UP000463915">
    <property type="component" value="Segment"/>
</dbReference>
<evidence type="ECO:0000313" key="2">
    <source>
        <dbReference type="Proteomes" id="UP000463915"/>
    </source>
</evidence>
<gene>
    <name evidence="1" type="primary">40</name>
    <name evidence="1" type="ORF">SEA_ONYINYE_40</name>
</gene>
<dbReference type="RefSeq" id="YP_010649289.1">
    <property type="nucleotide sequence ID" value="NC_070765.1"/>
</dbReference>
<organism evidence="1 2">
    <name type="scientific">Mycobacterium phage Onyinye</name>
    <dbReference type="NCBI Taxonomy" id="2686235"/>
    <lineage>
        <taxon>Viruses</taxon>
        <taxon>Duplodnaviria</taxon>
        <taxon>Heunggongvirae</taxon>
        <taxon>Uroviricota</taxon>
        <taxon>Caudoviricetes</taxon>
        <taxon>Onyinyevirus</taxon>
        <taxon>Onyinyevirus onyinye</taxon>
    </lineage>
</organism>
<sequence length="146" mass="15463">MAVTPKAYGLFLQSLLEGRIDALNYPIMCALVGSGYTPNQNTHKFRSVVTNEIIGSGYANGGKQVTGIQLQYTAGSRTLKLTGSNVVWPGITFSGARYAVLYSAPPVAISAQPLIAYVDFGANINRVDTPFEIVWPAGGILALAVP</sequence>
<dbReference type="KEGG" id="vg:77924837"/>
<evidence type="ECO:0000313" key="1">
    <source>
        <dbReference type="EMBL" id="QHB37446.1"/>
    </source>
</evidence>